<proteinExistence type="predicted"/>
<reference evidence="2" key="1">
    <citation type="submission" date="2015-12" db="EMBL/GenBank/DDBJ databases">
        <title>Gene expression during late stages of embryo sac development: a critical building block for successful pollen-pistil interactions.</title>
        <authorList>
            <person name="Liu Y."/>
            <person name="Joly V."/>
            <person name="Sabar M."/>
            <person name="Matton D.P."/>
        </authorList>
    </citation>
    <scope>NUCLEOTIDE SEQUENCE</scope>
</reference>
<keyword evidence="1" id="KW-0812">Transmembrane</keyword>
<evidence type="ECO:0000313" key="2">
    <source>
        <dbReference type="EMBL" id="JAP09510.1"/>
    </source>
</evidence>
<dbReference type="EMBL" id="GEDG01034880">
    <property type="protein sequence ID" value="JAP09510.1"/>
    <property type="molecule type" value="Transcribed_RNA"/>
</dbReference>
<protein>
    <submittedName>
        <fullName evidence="2">Putative ovule protein</fullName>
    </submittedName>
</protein>
<feature type="transmembrane region" description="Helical" evidence="1">
    <location>
        <begin position="6"/>
        <end position="27"/>
    </location>
</feature>
<feature type="non-terminal residue" evidence="2">
    <location>
        <position position="127"/>
    </location>
</feature>
<sequence>MVVTNSILLLVVPLHSAFFTVLWNIVISNLNYFSPHFPSSFIYNVHTNRFGKFSFIIKRTNKLPVLLVNRTSETQANFEVLFLLFIYMYCNNSHEPFFMLISVLGHTKIGIKVETIYQKLTQQLKDT</sequence>
<name>A0A0V0GQH9_SOLCH</name>
<organism evidence="2">
    <name type="scientific">Solanum chacoense</name>
    <name type="common">Chaco potato</name>
    <dbReference type="NCBI Taxonomy" id="4108"/>
    <lineage>
        <taxon>Eukaryota</taxon>
        <taxon>Viridiplantae</taxon>
        <taxon>Streptophyta</taxon>
        <taxon>Embryophyta</taxon>
        <taxon>Tracheophyta</taxon>
        <taxon>Spermatophyta</taxon>
        <taxon>Magnoliopsida</taxon>
        <taxon>eudicotyledons</taxon>
        <taxon>Gunneridae</taxon>
        <taxon>Pentapetalae</taxon>
        <taxon>asterids</taxon>
        <taxon>lamiids</taxon>
        <taxon>Solanales</taxon>
        <taxon>Solanaceae</taxon>
        <taxon>Solanoideae</taxon>
        <taxon>Solaneae</taxon>
        <taxon>Solanum</taxon>
    </lineage>
</organism>
<dbReference type="AlphaFoldDB" id="A0A0V0GQH9"/>
<accession>A0A0V0GQH9</accession>
<keyword evidence="1" id="KW-1133">Transmembrane helix</keyword>
<keyword evidence="1" id="KW-0472">Membrane</keyword>
<evidence type="ECO:0000256" key="1">
    <source>
        <dbReference type="SAM" id="Phobius"/>
    </source>
</evidence>